<dbReference type="EMBL" id="BAABHS010000017">
    <property type="protein sequence ID" value="GAA4975899.1"/>
    <property type="molecule type" value="Genomic_DNA"/>
</dbReference>
<feature type="domain" description="DUF6895" evidence="1">
    <location>
        <begin position="19"/>
        <end position="308"/>
    </location>
</feature>
<accession>A0ABP9HQE8</accession>
<name>A0ABP9HQE8_9ACTN</name>
<gene>
    <name evidence="2" type="ORF">GCM10023205_48610</name>
</gene>
<dbReference type="Pfam" id="PF21836">
    <property type="entry name" value="DUF6895"/>
    <property type="match status" value="1"/>
</dbReference>
<reference evidence="3" key="1">
    <citation type="journal article" date="2019" name="Int. J. Syst. Evol. Microbiol.">
        <title>The Global Catalogue of Microorganisms (GCM) 10K type strain sequencing project: providing services to taxonomists for standard genome sequencing and annotation.</title>
        <authorList>
            <consortium name="The Broad Institute Genomics Platform"/>
            <consortium name="The Broad Institute Genome Sequencing Center for Infectious Disease"/>
            <person name="Wu L."/>
            <person name="Ma J."/>
        </authorList>
    </citation>
    <scope>NUCLEOTIDE SEQUENCE [LARGE SCALE GENOMIC DNA]</scope>
    <source>
        <strain evidence="3">JCM 17986</strain>
    </source>
</reference>
<comment type="caution">
    <text evidence="2">The sequence shown here is derived from an EMBL/GenBank/DDBJ whole genome shotgun (WGS) entry which is preliminary data.</text>
</comment>
<sequence length="325" mass="35094">MTAGAPEDSDGADLVDRVADGALGWLDARRDRFRLPADIAEPGVDVDRTLKPLGELAELAGLIASVHPRPELRARAEGLFAFAWAQTVDGGVFAELLRAEPHATYPVEIYGVFARAGLRHPDTDALVDALTRPLSWRVPRSDPTRSLGVLNAEDRTRGGASEAWQDDFAADYARTWLGLLPEPWALDRRAAYGLTHDVFHVTDWGRHRDRLPAEAAGYLRLWLPTWLDCWLDERSWDLAGELLAVAACVDVLDAAGSVDIAAAWRRLAAAQDADGGLPETGAEPRPADPAADFLACYHSTLVAAFAATLARTAPVPALVATEAAR</sequence>
<dbReference type="Proteomes" id="UP001500466">
    <property type="component" value="Unassembled WGS sequence"/>
</dbReference>
<proteinExistence type="predicted"/>
<evidence type="ECO:0000259" key="1">
    <source>
        <dbReference type="Pfam" id="PF21836"/>
    </source>
</evidence>
<keyword evidence="3" id="KW-1185">Reference proteome</keyword>
<organism evidence="2 3">
    <name type="scientific">Yinghuangia aomiensis</name>
    <dbReference type="NCBI Taxonomy" id="676205"/>
    <lineage>
        <taxon>Bacteria</taxon>
        <taxon>Bacillati</taxon>
        <taxon>Actinomycetota</taxon>
        <taxon>Actinomycetes</taxon>
        <taxon>Kitasatosporales</taxon>
        <taxon>Streptomycetaceae</taxon>
        <taxon>Yinghuangia</taxon>
    </lineage>
</organism>
<protein>
    <recommendedName>
        <fullName evidence="1">DUF6895 domain-containing protein</fullName>
    </recommendedName>
</protein>
<dbReference type="InterPro" id="IPR054190">
    <property type="entry name" value="DUF6895"/>
</dbReference>
<evidence type="ECO:0000313" key="2">
    <source>
        <dbReference type="EMBL" id="GAA4975899.1"/>
    </source>
</evidence>
<evidence type="ECO:0000313" key="3">
    <source>
        <dbReference type="Proteomes" id="UP001500466"/>
    </source>
</evidence>
<dbReference type="RefSeq" id="WP_345677760.1">
    <property type="nucleotide sequence ID" value="NZ_BAABHS010000017.1"/>
</dbReference>